<feature type="compositionally biased region" description="Basic and acidic residues" evidence="1">
    <location>
        <begin position="102"/>
        <end position="118"/>
    </location>
</feature>
<keyword evidence="2" id="KW-0472">Membrane</keyword>
<keyword evidence="2" id="KW-0812">Transmembrane</keyword>
<gene>
    <name evidence="4" type="ORF">ACFORG_04775</name>
</gene>
<dbReference type="RefSeq" id="WP_386734245.1">
    <property type="nucleotide sequence ID" value="NZ_JBHRXI010000004.1"/>
</dbReference>
<comment type="caution">
    <text evidence="4">The sequence shown here is derived from an EMBL/GenBank/DDBJ whole genome shotgun (WGS) entry which is preliminary data.</text>
</comment>
<proteinExistence type="predicted"/>
<evidence type="ECO:0000256" key="1">
    <source>
        <dbReference type="SAM" id="MobiDB-lite"/>
    </source>
</evidence>
<feature type="compositionally biased region" description="Basic and acidic residues" evidence="1">
    <location>
        <begin position="185"/>
        <end position="201"/>
    </location>
</feature>
<reference evidence="5" key="1">
    <citation type="journal article" date="2019" name="Int. J. Syst. Evol. Microbiol.">
        <title>The Global Catalogue of Microorganisms (GCM) 10K type strain sequencing project: providing services to taxonomists for standard genome sequencing and annotation.</title>
        <authorList>
            <consortium name="The Broad Institute Genomics Platform"/>
            <consortium name="The Broad Institute Genome Sequencing Center for Infectious Disease"/>
            <person name="Wu L."/>
            <person name="Ma J."/>
        </authorList>
    </citation>
    <scope>NUCLEOTIDE SEQUENCE [LARGE SCALE GENOMIC DNA]</scope>
    <source>
        <strain evidence="5">KCTC 42911</strain>
    </source>
</reference>
<feature type="domain" description="Zinc finger/thioredoxin putative" evidence="3">
    <location>
        <begin position="1"/>
        <end position="36"/>
    </location>
</feature>
<dbReference type="Proteomes" id="UP001595629">
    <property type="component" value="Unassembled WGS sequence"/>
</dbReference>
<organism evidence="4 5">
    <name type="scientific">Lutimaribacter marinistellae</name>
    <dbReference type="NCBI Taxonomy" id="1820329"/>
    <lineage>
        <taxon>Bacteria</taxon>
        <taxon>Pseudomonadati</taxon>
        <taxon>Pseudomonadota</taxon>
        <taxon>Alphaproteobacteria</taxon>
        <taxon>Rhodobacterales</taxon>
        <taxon>Roseobacteraceae</taxon>
        <taxon>Lutimaribacter</taxon>
    </lineage>
</organism>
<feature type="compositionally biased region" description="Basic and acidic residues" evidence="1">
    <location>
        <begin position="135"/>
        <end position="144"/>
    </location>
</feature>
<keyword evidence="5" id="KW-1185">Reference proteome</keyword>
<dbReference type="Pfam" id="PF13717">
    <property type="entry name" value="Zn_ribbon_4"/>
    <property type="match status" value="1"/>
</dbReference>
<sequence length="266" mass="28972">MRLTCPNCGAQYEVPAEVIPPEGRDVQCSNCGDTWFQPHPEMAEPAPAEDDTARQAPPEQPEPAEFEPEPEEDDLPETEVEAPIPPESAAPQRKVDPAISDILREEAEREANLRRSEAETLESQPDLGLDSGNDEPARRAREAQSRMAAMRGEEPPASTSGGEPGSRRELLPDIEEINSTLRNSGEARARDVQPARPEKAPRSRGGFLRGFALVLILAALLYLLYANAPQIAQSVPQADPMLSAYVALVDQGRLWIDSTLGPLLGQ</sequence>
<evidence type="ECO:0000259" key="3">
    <source>
        <dbReference type="Pfam" id="PF13717"/>
    </source>
</evidence>
<evidence type="ECO:0000313" key="4">
    <source>
        <dbReference type="EMBL" id="MFC3613066.1"/>
    </source>
</evidence>
<feature type="region of interest" description="Disordered" evidence="1">
    <location>
        <begin position="31"/>
        <end position="203"/>
    </location>
</feature>
<evidence type="ECO:0000313" key="5">
    <source>
        <dbReference type="Proteomes" id="UP001595629"/>
    </source>
</evidence>
<dbReference type="InterPro" id="IPR011723">
    <property type="entry name" value="Znf/thioredoxin_put"/>
</dbReference>
<protein>
    <submittedName>
        <fullName evidence="4">Zinc-ribbon domain-containing protein</fullName>
    </submittedName>
</protein>
<dbReference type="EMBL" id="JBHRXI010000004">
    <property type="protein sequence ID" value="MFC3613066.1"/>
    <property type="molecule type" value="Genomic_DNA"/>
</dbReference>
<evidence type="ECO:0000256" key="2">
    <source>
        <dbReference type="SAM" id="Phobius"/>
    </source>
</evidence>
<keyword evidence="2" id="KW-1133">Transmembrane helix</keyword>
<feature type="transmembrane region" description="Helical" evidence="2">
    <location>
        <begin position="206"/>
        <end position="225"/>
    </location>
</feature>
<dbReference type="NCBIfam" id="TIGR02098">
    <property type="entry name" value="MJ0042_CXXC"/>
    <property type="match status" value="1"/>
</dbReference>
<name>A0ABV7TBV3_9RHOB</name>
<feature type="compositionally biased region" description="Acidic residues" evidence="1">
    <location>
        <begin position="62"/>
        <end position="80"/>
    </location>
</feature>
<accession>A0ABV7TBV3</accession>